<keyword evidence="7" id="KW-0472">Membrane</keyword>
<keyword evidence="9" id="KW-1185">Reference proteome</keyword>
<name>A0A8C4QIC0_EPTBU</name>
<keyword evidence="7" id="KW-1133">Transmembrane helix</keyword>
<dbReference type="Ensembl" id="ENSEBUT00000016501.1">
    <property type="protein sequence ID" value="ENSEBUP00000015925.1"/>
    <property type="gene ID" value="ENSEBUG00000010018.1"/>
</dbReference>
<evidence type="ECO:0000256" key="7">
    <source>
        <dbReference type="SAM" id="Phobius"/>
    </source>
</evidence>
<comment type="subcellular location">
    <subcellularLocation>
        <location evidence="2">Chromosome</location>
        <location evidence="2">Centromere</location>
    </subcellularLocation>
    <subcellularLocation>
        <location evidence="1">Nucleus</location>
    </subcellularLocation>
</comment>
<dbReference type="InterPro" id="IPR020987">
    <property type="entry name" value="Centromere_Cenp-M"/>
</dbReference>
<feature type="transmembrane region" description="Helical" evidence="7">
    <location>
        <begin position="195"/>
        <end position="220"/>
    </location>
</feature>
<dbReference type="Proteomes" id="UP000694388">
    <property type="component" value="Unplaced"/>
</dbReference>
<keyword evidence="6" id="KW-0137">Centromere</keyword>
<accession>A0A8C4QIC0</accession>
<proteinExistence type="predicted"/>
<sequence>MDLLRPQSMSAQPNTSTILLVGADGLGQERLIEALHKVPVTFNLNVHVAHKLPLPEEGEKTRRRITLLVFLVDLTSLHSMIVVQDALKYVAPEFFLGKVFFLVTRDKPEKNWAVIPKSVVNLAATYHSPLIFSDLQNGGSVRIAAERLVRILKIAGGLIPGLSSTQLVCLCSPALPVTERLMPFSETAEEDPTVVPLVISAAILIFVFLLALVLPIVLYYSRRRACHHPEKPMALSPTSPTEKPDGAVTRLVVPTKTLSRSITRECQALQPENVGLGGSNVVVRAV</sequence>
<dbReference type="InterPro" id="IPR027417">
    <property type="entry name" value="P-loop_NTPase"/>
</dbReference>
<dbReference type="PANTHER" id="PTHR34436:SF1">
    <property type="entry name" value="CENTROMERE PROTEIN M"/>
    <property type="match status" value="1"/>
</dbReference>
<evidence type="ECO:0000256" key="5">
    <source>
        <dbReference type="ARBA" id="ARBA00023242"/>
    </source>
</evidence>
<reference evidence="8" key="1">
    <citation type="submission" date="2025-08" db="UniProtKB">
        <authorList>
            <consortium name="Ensembl"/>
        </authorList>
    </citation>
    <scope>IDENTIFICATION</scope>
</reference>
<evidence type="ECO:0000256" key="3">
    <source>
        <dbReference type="ARBA" id="ARBA00016382"/>
    </source>
</evidence>
<dbReference type="Gene3D" id="3.40.50.300">
    <property type="entry name" value="P-loop containing nucleotide triphosphate hydrolases"/>
    <property type="match status" value="1"/>
</dbReference>
<reference evidence="8" key="2">
    <citation type="submission" date="2025-09" db="UniProtKB">
        <authorList>
            <consortium name="Ensembl"/>
        </authorList>
    </citation>
    <scope>IDENTIFICATION</scope>
</reference>
<dbReference type="GeneTree" id="ENSGT00390000017504"/>
<dbReference type="Pfam" id="PF11111">
    <property type="entry name" value="CENP-M"/>
    <property type="match status" value="1"/>
</dbReference>
<protein>
    <recommendedName>
        <fullName evidence="3">Centromere protein M</fullName>
    </recommendedName>
</protein>
<keyword evidence="4" id="KW-0158">Chromosome</keyword>
<evidence type="ECO:0000256" key="1">
    <source>
        <dbReference type="ARBA" id="ARBA00004123"/>
    </source>
</evidence>
<evidence type="ECO:0000256" key="2">
    <source>
        <dbReference type="ARBA" id="ARBA00004584"/>
    </source>
</evidence>
<organism evidence="8 9">
    <name type="scientific">Eptatretus burgeri</name>
    <name type="common">Inshore hagfish</name>
    <dbReference type="NCBI Taxonomy" id="7764"/>
    <lineage>
        <taxon>Eukaryota</taxon>
        <taxon>Metazoa</taxon>
        <taxon>Chordata</taxon>
        <taxon>Craniata</taxon>
        <taxon>Vertebrata</taxon>
        <taxon>Cyclostomata</taxon>
        <taxon>Myxini</taxon>
        <taxon>Myxiniformes</taxon>
        <taxon>Myxinidae</taxon>
        <taxon>Eptatretinae</taxon>
        <taxon>Eptatretus</taxon>
    </lineage>
</organism>
<evidence type="ECO:0000313" key="9">
    <source>
        <dbReference type="Proteomes" id="UP000694388"/>
    </source>
</evidence>
<dbReference type="GO" id="GO:0005634">
    <property type="term" value="C:nucleus"/>
    <property type="evidence" value="ECO:0007669"/>
    <property type="project" value="UniProtKB-SubCell"/>
</dbReference>
<evidence type="ECO:0000313" key="8">
    <source>
        <dbReference type="Ensembl" id="ENSEBUP00000015925.1"/>
    </source>
</evidence>
<dbReference type="PANTHER" id="PTHR34436">
    <property type="entry name" value="CENTROMERE PROTEIN M"/>
    <property type="match status" value="1"/>
</dbReference>
<evidence type="ECO:0000256" key="6">
    <source>
        <dbReference type="ARBA" id="ARBA00023328"/>
    </source>
</evidence>
<keyword evidence="5" id="KW-0539">Nucleus</keyword>
<keyword evidence="7" id="KW-0812">Transmembrane</keyword>
<dbReference type="AlphaFoldDB" id="A0A8C4QIC0"/>
<evidence type="ECO:0000256" key="4">
    <source>
        <dbReference type="ARBA" id="ARBA00022454"/>
    </source>
</evidence>
<dbReference type="GO" id="GO:0000775">
    <property type="term" value="C:chromosome, centromeric region"/>
    <property type="evidence" value="ECO:0007669"/>
    <property type="project" value="UniProtKB-SubCell"/>
</dbReference>